<organism evidence="2 3">
    <name type="scientific">Jeotgalibacillus malaysiensis</name>
    <dbReference type="NCBI Taxonomy" id="1508404"/>
    <lineage>
        <taxon>Bacteria</taxon>
        <taxon>Bacillati</taxon>
        <taxon>Bacillota</taxon>
        <taxon>Bacilli</taxon>
        <taxon>Bacillales</taxon>
        <taxon>Caryophanaceae</taxon>
        <taxon>Jeotgalibacillus</taxon>
    </lineage>
</organism>
<keyword evidence="1" id="KW-1133">Transmembrane helix</keyword>
<dbReference type="Proteomes" id="UP000031449">
    <property type="component" value="Plasmid unnamed"/>
</dbReference>
<reference evidence="2 3" key="1">
    <citation type="submission" date="2014-08" db="EMBL/GenBank/DDBJ databases">
        <title>Complete genome of a marine bacteria Jeotgalibacillus malaysiensis.</title>
        <authorList>
            <person name="Yaakop A.S."/>
            <person name="Chan K.-G."/>
            <person name="Goh K.M."/>
        </authorList>
    </citation>
    <scope>NUCLEOTIDE SEQUENCE [LARGE SCALE GENOMIC DNA]</scope>
    <source>
        <strain evidence="2 3">D5</strain>
        <plasmid evidence="3">Plasmid</plasmid>
    </source>
</reference>
<keyword evidence="1" id="KW-0472">Membrane</keyword>
<dbReference type="HOGENOM" id="CLU_1336025_0_0_9"/>
<gene>
    <name evidence="2" type="ORF">JMA_39660</name>
</gene>
<keyword evidence="1" id="KW-0812">Transmembrane</keyword>
<dbReference type="AlphaFoldDB" id="A0A0B5AZB5"/>
<name>A0A0B5AZB5_9BACL</name>
<geneLocation type="plasmid" evidence="3"/>
<feature type="transmembrane region" description="Helical" evidence="1">
    <location>
        <begin position="81"/>
        <end position="99"/>
    </location>
</feature>
<accession>A0A0B5AZB5</accession>
<evidence type="ECO:0000313" key="2">
    <source>
        <dbReference type="EMBL" id="AJD93284.1"/>
    </source>
</evidence>
<keyword evidence="2" id="KW-0614">Plasmid</keyword>
<dbReference type="EMBL" id="CP009417">
    <property type="protein sequence ID" value="AJD93284.1"/>
    <property type="molecule type" value="Genomic_DNA"/>
</dbReference>
<feature type="transmembrane region" description="Helical" evidence="1">
    <location>
        <begin position="53"/>
        <end position="75"/>
    </location>
</feature>
<sequence length="205" mass="24686">MIIGLCIVFNFIVLATVRYLQRRKQSYLLSLEKSLGVDIKTERKLREGERIRINLLLGLASIPFALFPFICFFFFMDSHLGMELFPVILVAWGMIYFWFATEHYNVFRKSITYEEILTGAEKDYFKRAYSPFVHAHETIDIKYLPGYLVIRDTIRVFMELSSELHCNLSRYELEERRTKLRMKQEEIDRMCWKLIQEMNEKEHRK</sequence>
<keyword evidence="3" id="KW-1185">Reference proteome</keyword>
<evidence type="ECO:0000256" key="1">
    <source>
        <dbReference type="SAM" id="Phobius"/>
    </source>
</evidence>
<dbReference type="KEGG" id="jeo:JMA_39660"/>
<dbReference type="BioCyc" id="JESP1508404:G14D9-13250-MONOMER"/>
<proteinExistence type="predicted"/>
<protein>
    <submittedName>
        <fullName evidence="2">Uncharacterized protein</fullName>
    </submittedName>
</protein>
<evidence type="ECO:0000313" key="3">
    <source>
        <dbReference type="Proteomes" id="UP000031449"/>
    </source>
</evidence>